<reference evidence="2" key="1">
    <citation type="submission" date="2016-11" db="UniProtKB">
        <authorList>
            <consortium name="WormBaseParasite"/>
        </authorList>
    </citation>
    <scope>IDENTIFICATION</scope>
    <source>
        <strain evidence="2">KR3021</strain>
    </source>
</reference>
<dbReference type="WBParaSite" id="RSKR_0000232800.1">
    <property type="protein sequence ID" value="RSKR_0000232800.1"/>
    <property type="gene ID" value="RSKR_0000232800"/>
</dbReference>
<dbReference type="Proteomes" id="UP000095286">
    <property type="component" value="Unplaced"/>
</dbReference>
<sequence length="461" mass="51940">MTNAYEIQNYPQLDDEVLALRGQQLKPFLLLTNNQMLTLNYFLPGQNCNSFIIPTRDVYDKVNSNSPLFAIDCEMVHTENNPQALARVALISETGQVILDTLVKPEAKVINYLTQYSGIEPGMLDQVHVTLQHVQQFLIKFLPPDAILVGHTVNCDLDALGLYHPYVADVSALYNNTGKIGQRKSLVYLAQNYLGINCQSGNAHCPFEDAYVALLLFKEKMTHGIAHGNYFYSSRLAAVETTDEVEHQEEVSVGNNALSLENEASDEPAVKRRCEASVKVEKIYSICKNCQALIGVPCILKDCICLSSKVELCVKCFIDWRQIPAANECDNNGSWRDITRIDVGKAKTRKLSECLELKQNTKLGHRVMFAGRQFKDIVATSKYIHFLEREKLKSESEILDTLRYQTFDFSSMAISLDIREDVDIESFNLSLQWLIDGVMKNGLLVCVLDSPKAKCLYLKSK</sequence>
<protein>
    <submittedName>
        <fullName evidence="2">Exonuclease domain-containing protein</fullName>
    </submittedName>
</protein>
<organism evidence="1 2">
    <name type="scientific">Rhabditophanes sp. KR3021</name>
    <dbReference type="NCBI Taxonomy" id="114890"/>
    <lineage>
        <taxon>Eukaryota</taxon>
        <taxon>Metazoa</taxon>
        <taxon>Ecdysozoa</taxon>
        <taxon>Nematoda</taxon>
        <taxon>Chromadorea</taxon>
        <taxon>Rhabditida</taxon>
        <taxon>Tylenchina</taxon>
        <taxon>Panagrolaimomorpha</taxon>
        <taxon>Strongyloidoidea</taxon>
        <taxon>Alloionematidae</taxon>
        <taxon>Rhabditophanes</taxon>
    </lineage>
</organism>
<accession>A0AC35TMZ1</accession>
<evidence type="ECO:0000313" key="2">
    <source>
        <dbReference type="WBParaSite" id="RSKR_0000232800.1"/>
    </source>
</evidence>
<name>A0AC35TMZ1_9BILA</name>
<evidence type="ECO:0000313" key="1">
    <source>
        <dbReference type="Proteomes" id="UP000095286"/>
    </source>
</evidence>
<proteinExistence type="predicted"/>